<dbReference type="OrthoDB" id="1743979at2759"/>
<dbReference type="GO" id="GO:0005975">
    <property type="term" value="P:carbohydrate metabolic process"/>
    <property type="evidence" value="ECO:0007669"/>
    <property type="project" value="InterPro"/>
</dbReference>
<evidence type="ECO:0000259" key="6">
    <source>
        <dbReference type="Pfam" id="PF02880"/>
    </source>
</evidence>
<gene>
    <name evidence="7" type="ORF">FRX31_035242</name>
</gene>
<organism evidence="7 8">
    <name type="scientific">Thalictrum thalictroides</name>
    <name type="common">Rue-anemone</name>
    <name type="synonym">Anemone thalictroides</name>
    <dbReference type="NCBI Taxonomy" id="46969"/>
    <lineage>
        <taxon>Eukaryota</taxon>
        <taxon>Viridiplantae</taxon>
        <taxon>Streptophyta</taxon>
        <taxon>Embryophyta</taxon>
        <taxon>Tracheophyta</taxon>
        <taxon>Spermatophyta</taxon>
        <taxon>Magnoliopsida</taxon>
        <taxon>Ranunculales</taxon>
        <taxon>Ranunculaceae</taxon>
        <taxon>Thalictroideae</taxon>
        <taxon>Thalictrum</taxon>
    </lineage>
</organism>
<dbReference type="Pfam" id="PF02879">
    <property type="entry name" value="PGM_PMM_II"/>
    <property type="match status" value="1"/>
</dbReference>
<evidence type="ECO:0000256" key="2">
    <source>
        <dbReference type="ARBA" id="ARBA00001946"/>
    </source>
</evidence>
<reference evidence="7 8" key="1">
    <citation type="submission" date="2020-06" db="EMBL/GenBank/DDBJ databases">
        <title>Transcriptomic and genomic resources for Thalictrum thalictroides and T. hernandezii: Facilitating candidate gene discovery in an emerging model plant lineage.</title>
        <authorList>
            <person name="Arias T."/>
            <person name="Riano-Pachon D.M."/>
            <person name="Di Stilio V.S."/>
        </authorList>
    </citation>
    <scope>NUCLEOTIDE SEQUENCE [LARGE SCALE GENOMIC DNA]</scope>
    <source>
        <strain evidence="8">cv. WT478/WT964</strain>
        <tissue evidence="7">Leaves</tissue>
    </source>
</reference>
<feature type="domain" description="Alpha-D-phosphohexomutase alpha/beta/alpha" evidence="5">
    <location>
        <begin position="27"/>
        <end position="94"/>
    </location>
</feature>
<dbReference type="EMBL" id="JABWDY010044388">
    <property type="protein sequence ID" value="KAF5175169.1"/>
    <property type="molecule type" value="Genomic_DNA"/>
</dbReference>
<name>A0A7J6URP4_THATH</name>
<dbReference type="InterPro" id="IPR005846">
    <property type="entry name" value="A-D-PHexomutase_a/b/a-III"/>
</dbReference>
<dbReference type="PANTHER" id="PTHR42946:SF1">
    <property type="entry name" value="PHOSPHOGLUCOMUTASE (ALPHA-D-GLUCOSE-1,6-BISPHOSPHATE-DEPENDENT)"/>
    <property type="match status" value="1"/>
</dbReference>
<proteinExistence type="predicted"/>
<dbReference type="GO" id="GO:0004614">
    <property type="term" value="F:phosphoglucomutase activity"/>
    <property type="evidence" value="ECO:0007669"/>
    <property type="project" value="UniProtKB-EC"/>
</dbReference>
<evidence type="ECO:0000256" key="3">
    <source>
        <dbReference type="ARBA" id="ARBA00012728"/>
    </source>
</evidence>
<evidence type="ECO:0000256" key="1">
    <source>
        <dbReference type="ARBA" id="ARBA00000443"/>
    </source>
</evidence>
<comment type="caution">
    <text evidence="7">The sequence shown here is derived from an EMBL/GenBank/DDBJ whole genome shotgun (WGS) entry which is preliminary data.</text>
</comment>
<protein>
    <recommendedName>
        <fullName evidence="3">phosphoglucomutase (alpha-D-glucose-1,6-bisphosphate-dependent)</fullName>
        <ecNumber evidence="3">5.4.2.2</ecNumber>
    </recommendedName>
</protein>
<dbReference type="Gene3D" id="3.40.120.10">
    <property type="entry name" value="Alpha-D-Glucose-1,6-Bisphosphate, subunit A, domain 3"/>
    <property type="match status" value="2"/>
</dbReference>
<feature type="domain" description="Alpha-D-phosphohexomutase alpha/beta/alpha" evidence="6">
    <location>
        <begin position="99"/>
        <end position="200"/>
    </location>
</feature>
<evidence type="ECO:0000259" key="5">
    <source>
        <dbReference type="Pfam" id="PF02879"/>
    </source>
</evidence>
<keyword evidence="8" id="KW-1185">Reference proteome</keyword>
<dbReference type="FunFam" id="3.40.120.10:FF:000014">
    <property type="entry name" value="Phosphomannomutase/phosphoglucomutase isoform B"/>
    <property type="match status" value="1"/>
</dbReference>
<dbReference type="InterPro" id="IPR005841">
    <property type="entry name" value="Alpha-D-phosphohexomutase_SF"/>
</dbReference>
<dbReference type="AlphaFoldDB" id="A0A7J6URP4"/>
<dbReference type="GO" id="GO:0009570">
    <property type="term" value="C:chloroplast stroma"/>
    <property type="evidence" value="ECO:0007669"/>
    <property type="project" value="TreeGrafter"/>
</dbReference>
<comment type="cofactor">
    <cofactor evidence="2">
        <name>Mg(2+)</name>
        <dbReference type="ChEBI" id="CHEBI:18420"/>
    </cofactor>
</comment>
<keyword evidence="4" id="KW-0597">Phosphoprotein</keyword>
<dbReference type="InterPro" id="IPR016055">
    <property type="entry name" value="A-D-PHexomutase_a/b/a-I/II/III"/>
</dbReference>
<dbReference type="PANTHER" id="PTHR42946">
    <property type="entry name" value="PHOSPHOHEXOSE MUTASE"/>
    <property type="match status" value="1"/>
</dbReference>
<dbReference type="Gene3D" id="3.30.310.50">
    <property type="entry name" value="Alpha-D-phosphohexomutase, C-terminal domain"/>
    <property type="match status" value="1"/>
</dbReference>
<dbReference type="Pfam" id="PF02880">
    <property type="entry name" value="PGM_PMM_III"/>
    <property type="match status" value="1"/>
</dbReference>
<dbReference type="PRINTS" id="PR00509">
    <property type="entry name" value="PGMPMM"/>
</dbReference>
<dbReference type="GO" id="GO:0004615">
    <property type="term" value="F:phosphomannomutase activity"/>
    <property type="evidence" value="ECO:0007669"/>
    <property type="project" value="TreeGrafter"/>
</dbReference>
<dbReference type="EC" id="5.4.2.2" evidence="3"/>
<accession>A0A7J6URP4</accession>
<evidence type="ECO:0000313" key="8">
    <source>
        <dbReference type="Proteomes" id="UP000554482"/>
    </source>
</evidence>
<dbReference type="Proteomes" id="UP000554482">
    <property type="component" value="Unassembled WGS sequence"/>
</dbReference>
<evidence type="ECO:0000313" key="7">
    <source>
        <dbReference type="EMBL" id="KAF5175169.1"/>
    </source>
</evidence>
<dbReference type="InterPro" id="IPR005845">
    <property type="entry name" value="A-D-PHexomutase_a/b/a-II"/>
</dbReference>
<dbReference type="InterPro" id="IPR050060">
    <property type="entry name" value="Phosphoglucosamine_mutase"/>
</dbReference>
<comment type="catalytic activity">
    <reaction evidence="1">
        <text>alpha-D-glucose 1-phosphate = alpha-D-glucose 6-phosphate</text>
        <dbReference type="Rhea" id="RHEA:23536"/>
        <dbReference type="ChEBI" id="CHEBI:58225"/>
        <dbReference type="ChEBI" id="CHEBI:58601"/>
        <dbReference type="EC" id="5.4.2.2"/>
    </reaction>
</comment>
<sequence>MEVSSRVQEGLESMQKGKSAFSKQAKAKVLEPLGAITTGSQFLEPDGMFPNHIPNPEDKAAMKAITKAVLDNKADLGIIFDTDVDRSAAVDSTGCEFNRNRLIALMSAIVLEEHPGTTIVTDSVTSDGLTTFIEKKLGGKHHRFKRGYKNVIDEAIRLNSVGEESHLAIETSGHGALKENHWLDDGAYTMVKLLNKLASARALGKGVGSEVLTHLVEGLDEPAVAIELRLKIDQNHVDLKGGSFRDYGEAVLKHLESKIEVDPNFQKAPVNYEGIRVSGFGGWFLLRLSLHDPVLPLNIEAANNEDAVKLGVAVLGAVKEFSALDTSALYKFVQRS</sequence>
<evidence type="ECO:0000256" key="4">
    <source>
        <dbReference type="ARBA" id="ARBA00022553"/>
    </source>
</evidence>
<dbReference type="SUPFAM" id="SSF53738">
    <property type="entry name" value="Phosphoglucomutase, first 3 domains"/>
    <property type="match status" value="2"/>
</dbReference>
<dbReference type="FunFam" id="3.40.120.10:FF:000010">
    <property type="entry name" value="phosphomannomutase/phosphoglucomutase isoform X1"/>
    <property type="match status" value="1"/>
</dbReference>